<feature type="modified residue" description="4-aspartylphosphate" evidence="8">
    <location>
        <position position="55"/>
    </location>
</feature>
<dbReference type="SUPFAM" id="SSF46689">
    <property type="entry name" value="Homeodomain-like"/>
    <property type="match status" value="2"/>
</dbReference>
<sequence>MWKLVLIDDDHIILRGLSRNIPWEEYGFEVSASAHDGEEGLDAVERERPHVVITDIRMPFMDGLQLTEAIKSKFPDVKIILMTSYDEFEFAQKALKLKVFDFVLKPVENDKLLEVALRAAAEWEQERALAKKVLEGVPFLRQRFYENLLRGKYRQEEIDHELAFLELPLKAERYAVLLIIADDYYETGAGNRFGQELLKYCIHNISLEVLDSLGEGVVFELGEDEIAVICTGSADQQAMERKVMQMAEHIRYNAEVYLKTTVTVGTGPVCSELTGIAQSYHEAKAATDFRHIAGTNQVLSFRDTKVKQHVSGHPAVNGGWEADLGMNIRLGFVQEALLVLEHMEKQIQSAPITLERLRLLGIEIVLVIVNTFQSWSEPPYDRERVEELLQELPKIRTAKDIFQNLRALIRDAAAGVNDSRSTQQKRQVDQAVDYILKNYMKEGLSLQDVADQVHLSTSYFSMIFKKQTGTTFSEFLQDVRMKKAVELLRGEEMRTYEVASRVGYTNPRHFSVLFKRHTGKTPSEFKQLP</sequence>
<dbReference type="GO" id="GO:0005737">
    <property type="term" value="C:cytoplasm"/>
    <property type="evidence" value="ECO:0007669"/>
    <property type="project" value="UniProtKB-SubCell"/>
</dbReference>
<evidence type="ECO:0000256" key="8">
    <source>
        <dbReference type="PROSITE-ProRule" id="PRU00169"/>
    </source>
</evidence>
<dbReference type="InterPro" id="IPR018060">
    <property type="entry name" value="HTH_AraC"/>
</dbReference>
<organism evidence="12 13">
    <name type="scientific">Paenibacillus riograndensis SBR5</name>
    <dbReference type="NCBI Taxonomy" id="1073571"/>
    <lineage>
        <taxon>Bacteria</taxon>
        <taxon>Bacillati</taxon>
        <taxon>Bacillota</taxon>
        <taxon>Bacilli</taxon>
        <taxon>Bacillales</taxon>
        <taxon>Paenibacillaceae</taxon>
        <taxon>Paenibacillus</taxon>
        <taxon>Paenibacillus sonchi group</taxon>
    </lineage>
</organism>
<evidence type="ECO:0000256" key="4">
    <source>
        <dbReference type="ARBA" id="ARBA00023012"/>
    </source>
</evidence>
<dbReference type="Proteomes" id="UP000033163">
    <property type="component" value="Chromosome I"/>
</dbReference>
<keyword evidence="3 8" id="KW-0597">Phosphoprotein</keyword>
<dbReference type="InterPro" id="IPR011006">
    <property type="entry name" value="CheY-like_superfamily"/>
</dbReference>
<keyword evidence="5" id="KW-0805">Transcription regulation</keyword>
<dbReference type="Gene3D" id="3.40.50.2300">
    <property type="match status" value="1"/>
</dbReference>
<dbReference type="PROSITE" id="PS50887">
    <property type="entry name" value="GGDEF"/>
    <property type="match status" value="1"/>
</dbReference>
<dbReference type="Pfam" id="PF17853">
    <property type="entry name" value="GGDEF_2"/>
    <property type="match status" value="1"/>
</dbReference>
<dbReference type="InterPro" id="IPR041522">
    <property type="entry name" value="CdaR_GGDEF"/>
</dbReference>
<evidence type="ECO:0000256" key="3">
    <source>
        <dbReference type="ARBA" id="ARBA00022553"/>
    </source>
</evidence>
<evidence type="ECO:0000256" key="2">
    <source>
        <dbReference type="ARBA" id="ARBA00022490"/>
    </source>
</evidence>
<dbReference type="EMBL" id="LN831776">
    <property type="protein sequence ID" value="CQR56570.1"/>
    <property type="molecule type" value="Genomic_DNA"/>
</dbReference>
<keyword evidence="4" id="KW-0902">Two-component regulatory system</keyword>
<dbReference type="GO" id="GO:0043565">
    <property type="term" value="F:sequence-specific DNA binding"/>
    <property type="evidence" value="ECO:0007669"/>
    <property type="project" value="InterPro"/>
</dbReference>
<keyword evidence="6" id="KW-0238">DNA-binding</keyword>
<reference evidence="13" key="1">
    <citation type="submission" date="2015-03" db="EMBL/GenBank/DDBJ databases">
        <authorList>
            <person name="Wibberg D."/>
        </authorList>
    </citation>
    <scope>NUCLEOTIDE SEQUENCE [LARGE SCALE GENOMIC DNA]</scope>
</reference>
<dbReference type="InterPro" id="IPR000160">
    <property type="entry name" value="GGDEF_dom"/>
</dbReference>
<feature type="domain" description="Response regulatory" evidence="10">
    <location>
        <begin position="3"/>
        <end position="120"/>
    </location>
</feature>
<evidence type="ECO:0000259" key="11">
    <source>
        <dbReference type="PROSITE" id="PS50887"/>
    </source>
</evidence>
<evidence type="ECO:0000313" key="13">
    <source>
        <dbReference type="Proteomes" id="UP000033163"/>
    </source>
</evidence>
<evidence type="ECO:0000259" key="10">
    <source>
        <dbReference type="PROSITE" id="PS50110"/>
    </source>
</evidence>
<dbReference type="Pfam" id="PF00072">
    <property type="entry name" value="Response_reg"/>
    <property type="match status" value="1"/>
</dbReference>
<accession>A0A0E4CXP2</accession>
<dbReference type="PROSITE" id="PS01124">
    <property type="entry name" value="HTH_ARAC_FAMILY_2"/>
    <property type="match status" value="1"/>
</dbReference>
<keyword evidence="7" id="KW-0804">Transcription</keyword>
<dbReference type="KEGG" id="pri:PRIO_4168"/>
<dbReference type="PROSITE" id="PS50110">
    <property type="entry name" value="RESPONSE_REGULATORY"/>
    <property type="match status" value="1"/>
</dbReference>
<dbReference type="PATRIC" id="fig|1073571.4.peg.4460"/>
<feature type="domain" description="GGDEF" evidence="11">
    <location>
        <begin position="172"/>
        <end position="303"/>
    </location>
</feature>
<feature type="domain" description="HTH araC/xylS-type" evidence="9">
    <location>
        <begin position="429"/>
        <end position="528"/>
    </location>
</feature>
<keyword evidence="2" id="KW-0963">Cytoplasm</keyword>
<evidence type="ECO:0000256" key="6">
    <source>
        <dbReference type="ARBA" id="ARBA00023125"/>
    </source>
</evidence>
<protein>
    <submittedName>
        <fullName evidence="12">AraC family transcriptional regulator</fullName>
    </submittedName>
</protein>
<dbReference type="GO" id="GO:0003700">
    <property type="term" value="F:DNA-binding transcription factor activity"/>
    <property type="evidence" value="ECO:0007669"/>
    <property type="project" value="InterPro"/>
</dbReference>
<evidence type="ECO:0000313" key="12">
    <source>
        <dbReference type="EMBL" id="CQR56570.1"/>
    </source>
</evidence>
<evidence type="ECO:0000256" key="5">
    <source>
        <dbReference type="ARBA" id="ARBA00023015"/>
    </source>
</evidence>
<dbReference type="PANTHER" id="PTHR42713:SF3">
    <property type="entry name" value="TRANSCRIPTIONAL REGULATORY PROTEIN HPTR"/>
    <property type="match status" value="1"/>
</dbReference>
<evidence type="ECO:0000256" key="7">
    <source>
        <dbReference type="ARBA" id="ARBA00023163"/>
    </source>
</evidence>
<dbReference type="GO" id="GO:0000160">
    <property type="term" value="P:phosphorelay signal transduction system"/>
    <property type="evidence" value="ECO:0007669"/>
    <property type="project" value="UniProtKB-KW"/>
</dbReference>
<dbReference type="Pfam" id="PF12833">
    <property type="entry name" value="HTH_18"/>
    <property type="match status" value="1"/>
</dbReference>
<dbReference type="RefSeq" id="WP_046504434.1">
    <property type="nucleotide sequence ID" value="NZ_LN831776.1"/>
</dbReference>
<dbReference type="InterPro" id="IPR009057">
    <property type="entry name" value="Homeodomain-like_sf"/>
</dbReference>
<dbReference type="AlphaFoldDB" id="A0A0E4CXP2"/>
<dbReference type="Gene3D" id="1.10.10.60">
    <property type="entry name" value="Homeodomain-like"/>
    <property type="match status" value="2"/>
</dbReference>
<gene>
    <name evidence="12" type="ORF">PRIO_4168</name>
</gene>
<dbReference type="InterPro" id="IPR001789">
    <property type="entry name" value="Sig_transdc_resp-reg_receiver"/>
</dbReference>
<dbReference type="SMART" id="SM00342">
    <property type="entry name" value="HTH_ARAC"/>
    <property type="match status" value="1"/>
</dbReference>
<dbReference type="InterPro" id="IPR051552">
    <property type="entry name" value="HptR"/>
</dbReference>
<proteinExistence type="predicted"/>
<comment type="subcellular location">
    <subcellularLocation>
        <location evidence="1">Cytoplasm</location>
    </subcellularLocation>
</comment>
<dbReference type="PANTHER" id="PTHR42713">
    <property type="entry name" value="HISTIDINE KINASE-RELATED"/>
    <property type="match status" value="1"/>
</dbReference>
<name>A0A0E4CXP2_9BACL</name>
<dbReference type="SUPFAM" id="SSF52172">
    <property type="entry name" value="CheY-like"/>
    <property type="match status" value="1"/>
</dbReference>
<dbReference type="HOGENOM" id="CLU_000445_5_0_9"/>
<dbReference type="SMART" id="SM00448">
    <property type="entry name" value="REC"/>
    <property type="match status" value="1"/>
</dbReference>
<evidence type="ECO:0000256" key="1">
    <source>
        <dbReference type="ARBA" id="ARBA00004496"/>
    </source>
</evidence>
<evidence type="ECO:0000259" key="9">
    <source>
        <dbReference type="PROSITE" id="PS01124"/>
    </source>
</evidence>
<dbReference type="CDD" id="cd17536">
    <property type="entry name" value="REC_YesN-like"/>
    <property type="match status" value="1"/>
</dbReference>